<dbReference type="SUPFAM" id="SSF54001">
    <property type="entry name" value="Cysteine proteinases"/>
    <property type="match status" value="1"/>
</dbReference>
<dbReference type="Pfam" id="PF00877">
    <property type="entry name" value="NLPC_P60"/>
    <property type="match status" value="1"/>
</dbReference>
<keyword evidence="3 6" id="KW-0378">Hydrolase</keyword>
<dbReference type="STRING" id="121616.GA0070216_101216"/>
<dbReference type="Proteomes" id="UP000198797">
    <property type="component" value="Unassembled WGS sequence"/>
</dbReference>
<protein>
    <submittedName>
        <fullName evidence="6">Cell wall-associated hydrolase, NlpC family</fullName>
    </submittedName>
</protein>
<dbReference type="InterPro" id="IPR051202">
    <property type="entry name" value="Peptidase_C40"/>
</dbReference>
<keyword evidence="4" id="KW-0788">Thiol protease</keyword>
<reference evidence="7" key="1">
    <citation type="submission" date="2016-06" db="EMBL/GenBank/DDBJ databases">
        <authorList>
            <person name="Varghese N."/>
            <person name="Submissions Spin"/>
        </authorList>
    </citation>
    <scope>NUCLEOTIDE SEQUENCE [LARGE SCALE GENOMIC DNA]</scope>
    <source>
        <strain evidence="7">DSM 44100</strain>
    </source>
</reference>
<dbReference type="InterPro" id="IPR038765">
    <property type="entry name" value="Papain-like_cys_pep_sf"/>
</dbReference>
<comment type="similarity">
    <text evidence="1">Belongs to the peptidase C40 family.</text>
</comment>
<dbReference type="OrthoDB" id="9815778at2"/>
<gene>
    <name evidence="6" type="ORF">GA0070216_101216</name>
</gene>
<dbReference type="PANTHER" id="PTHR47053">
    <property type="entry name" value="MUREIN DD-ENDOPEPTIDASE MEPH-RELATED"/>
    <property type="match status" value="1"/>
</dbReference>
<evidence type="ECO:0000313" key="7">
    <source>
        <dbReference type="Proteomes" id="UP000198797"/>
    </source>
</evidence>
<dbReference type="PROSITE" id="PS51935">
    <property type="entry name" value="NLPC_P60"/>
    <property type="match status" value="1"/>
</dbReference>
<evidence type="ECO:0000259" key="5">
    <source>
        <dbReference type="PROSITE" id="PS51935"/>
    </source>
</evidence>
<organism evidence="6 7">
    <name type="scientific">Micromonospora matsumotoense</name>
    <dbReference type="NCBI Taxonomy" id="121616"/>
    <lineage>
        <taxon>Bacteria</taxon>
        <taxon>Bacillati</taxon>
        <taxon>Actinomycetota</taxon>
        <taxon>Actinomycetes</taxon>
        <taxon>Micromonosporales</taxon>
        <taxon>Micromonosporaceae</taxon>
        <taxon>Micromonospora</taxon>
    </lineage>
</organism>
<evidence type="ECO:0000256" key="2">
    <source>
        <dbReference type="ARBA" id="ARBA00022670"/>
    </source>
</evidence>
<feature type="domain" description="NlpC/P60" evidence="5">
    <location>
        <begin position="180"/>
        <end position="302"/>
    </location>
</feature>
<dbReference type="InterPro" id="IPR000064">
    <property type="entry name" value="NLP_P60_dom"/>
</dbReference>
<dbReference type="PANTHER" id="PTHR47053:SF3">
    <property type="entry name" value="GAMMA-D-GLUTAMYL-L-LYSINE DIPEPTIDYL-PEPTIDASE"/>
    <property type="match status" value="1"/>
</dbReference>
<evidence type="ECO:0000256" key="1">
    <source>
        <dbReference type="ARBA" id="ARBA00007074"/>
    </source>
</evidence>
<keyword evidence="2" id="KW-0645">Protease</keyword>
<sequence length="302" mass="31931">MELEPGREALVRVAVATLWTDPGATRPVDRPALAVPSDTDGWITGMDATQRVGDCVLSQLLLGERVLVTALHPDGWAEVVAVEQAAPRRDPRGYPGWLPAAQLAPATPHGDPPGPLVVDAVSTGLRAAPDGPVTLPGVVLGTRLRPVGPAVDGWRPVRAPERPHPLWVPEADVTDLPAAAPTADDVLAVAARLRDVAYVWGGLSGHGIDCSGLVHLVWRRFGVTLPRDADDQAAATTPVPTGEERPGDLYFFARPGRGVHHVGLVTAGSGPRMLHACYRQRRVLAEPLAPDRVATLVGAHRV</sequence>
<dbReference type="Gene3D" id="3.90.1720.10">
    <property type="entry name" value="endopeptidase domain like (from Nostoc punctiforme)"/>
    <property type="match status" value="1"/>
</dbReference>
<accession>A0A1C4U2U9</accession>
<dbReference type="GO" id="GO:0008234">
    <property type="term" value="F:cysteine-type peptidase activity"/>
    <property type="evidence" value="ECO:0007669"/>
    <property type="project" value="UniProtKB-KW"/>
</dbReference>
<dbReference type="EMBL" id="FMCU01000001">
    <property type="protein sequence ID" value="SCE66025.1"/>
    <property type="molecule type" value="Genomic_DNA"/>
</dbReference>
<evidence type="ECO:0000256" key="4">
    <source>
        <dbReference type="ARBA" id="ARBA00022807"/>
    </source>
</evidence>
<evidence type="ECO:0000256" key="3">
    <source>
        <dbReference type="ARBA" id="ARBA00022801"/>
    </source>
</evidence>
<dbReference type="GO" id="GO:0006508">
    <property type="term" value="P:proteolysis"/>
    <property type="evidence" value="ECO:0007669"/>
    <property type="project" value="UniProtKB-KW"/>
</dbReference>
<name>A0A1C4U2U9_9ACTN</name>
<proteinExistence type="inferred from homology"/>
<keyword evidence="7" id="KW-1185">Reference proteome</keyword>
<dbReference type="AlphaFoldDB" id="A0A1C4U2U9"/>
<evidence type="ECO:0000313" key="6">
    <source>
        <dbReference type="EMBL" id="SCE66025.1"/>
    </source>
</evidence>